<protein>
    <submittedName>
        <fullName evidence="2">CalJ</fullName>
    </submittedName>
</protein>
<dbReference type="AlphaFoldDB" id="A0A068PF51"/>
<reference evidence="2" key="1">
    <citation type="journal article" date="2014" name="Nat. Chem. Biol.">
        <title>Calyculin biogenesis from a pyrophosphate protoxin produced by a sponge symbiont.</title>
        <authorList>
            <person name="Wakimoto T."/>
            <person name="Egami Y."/>
            <person name="Nakashima Y."/>
            <person name="Wakimoto Y."/>
            <person name="Mori T."/>
            <person name="Awakawa T."/>
            <person name="Ito T."/>
            <person name="Kenmoku H."/>
            <person name="Asakawa Y."/>
            <person name="Piel J."/>
            <person name="Abe I."/>
        </authorList>
    </citation>
    <scope>NUCLEOTIDE SEQUENCE</scope>
</reference>
<name>A0A068PF51_9BACT</name>
<dbReference type="Pfam" id="PF19936">
    <property type="entry name" value="DUF6399"/>
    <property type="match status" value="1"/>
</dbReference>
<gene>
    <name evidence="2" type="primary">calJ</name>
</gene>
<dbReference type="EMBL" id="AB933566">
    <property type="protein sequence ID" value="BAP05588.1"/>
    <property type="molecule type" value="Genomic_DNA"/>
</dbReference>
<proteinExistence type="predicted"/>
<feature type="compositionally biased region" description="Basic and acidic residues" evidence="1">
    <location>
        <begin position="283"/>
        <end position="294"/>
    </location>
</feature>
<dbReference type="InterPro" id="IPR045650">
    <property type="entry name" value="DUF6399"/>
</dbReference>
<accession>A0A068PF51</accession>
<sequence length="563" mass="63103">MGTVIQDMPPINPGRQPRWDRFERADRFEQYRELRTQGSSERQAAKELKVPRTTLQAWRAGHDTLDIGPHVAKFLQSGPGLAFLHRLVIAFHRVCVEIGACGIRLVGLFLNLTGLNCFVAASSGAQQQVNRRVEEAMVDYRETETARLAQEMPRKDITVTQDETCTGGLCLVTMDPESHCIILEQLAQTRDQHVWHDLMAPALAQLHGRVIQSTSEEAPGLLAYVEHYLEAHHSPDLFQVQHELVKAVSGPIATKERAAHKAVTEAQEQLAQVQTHLQSTGDEPEKRGPGRPPKEPVSLEQAEQALETAWREHERFAGQRPQVQANIRSIGHNYHFVDLERGVRRNGQLIASDIQGHIEQIRTIAQHEGLSQNCLERIEKAERVVPKMQATTDFVSSYVNQPVDPLGLTPPVSFAMHAQLIPSYDLDRVAQTRTVEGGEPIRELAERLRAPWCERGGILSDLSPETRDQLHGEAKRLAAVFQRSSSNVEGRNGYLSLRNHPLRGLDLPRKRECFTAIHNFFLTRPDGTTAAERFFGQKPRSMLAAILDSVQLAPAPLRPPRKA</sequence>
<evidence type="ECO:0000313" key="2">
    <source>
        <dbReference type="EMBL" id="BAP05588.1"/>
    </source>
</evidence>
<organism evidence="2">
    <name type="scientific">uncultured Candidatus Entotheonella sp</name>
    <dbReference type="NCBI Taxonomy" id="312019"/>
    <lineage>
        <taxon>Bacteria</taxon>
        <taxon>Pseudomonadati</taxon>
        <taxon>Nitrospinota/Tectimicrobiota group</taxon>
        <taxon>Candidatus Tectimicrobiota</taxon>
        <taxon>Candidatus Entotheonellia</taxon>
        <taxon>Candidatus Entotheonellales</taxon>
        <taxon>Candidatus Entotheonellaceae</taxon>
        <taxon>Candidatus Entotheonella</taxon>
        <taxon>environmental samples</taxon>
    </lineage>
</organism>
<feature type="region of interest" description="Disordered" evidence="1">
    <location>
        <begin position="274"/>
        <end position="296"/>
    </location>
</feature>
<evidence type="ECO:0000256" key="1">
    <source>
        <dbReference type="SAM" id="MobiDB-lite"/>
    </source>
</evidence>